<evidence type="ECO:0000256" key="6">
    <source>
        <dbReference type="ARBA" id="ARBA00023136"/>
    </source>
</evidence>
<dbReference type="Gene3D" id="1.10.3720.10">
    <property type="entry name" value="MetI-like"/>
    <property type="match status" value="1"/>
</dbReference>
<evidence type="ECO:0000256" key="5">
    <source>
        <dbReference type="ARBA" id="ARBA00022989"/>
    </source>
</evidence>
<organism evidence="9 10">
    <name type="scientific">Murimonas intestini</name>
    <dbReference type="NCBI Taxonomy" id="1337051"/>
    <lineage>
        <taxon>Bacteria</taxon>
        <taxon>Bacillati</taxon>
        <taxon>Bacillota</taxon>
        <taxon>Clostridia</taxon>
        <taxon>Lachnospirales</taxon>
        <taxon>Lachnospiraceae</taxon>
        <taxon>Murimonas</taxon>
    </lineage>
</organism>
<evidence type="ECO:0000256" key="3">
    <source>
        <dbReference type="ARBA" id="ARBA00022475"/>
    </source>
</evidence>
<dbReference type="SUPFAM" id="SSF161098">
    <property type="entry name" value="MetI-like"/>
    <property type="match status" value="1"/>
</dbReference>
<feature type="transmembrane region" description="Helical" evidence="7">
    <location>
        <begin position="249"/>
        <end position="269"/>
    </location>
</feature>
<feature type="transmembrane region" description="Helical" evidence="7">
    <location>
        <begin position="121"/>
        <end position="143"/>
    </location>
</feature>
<dbReference type="InterPro" id="IPR000515">
    <property type="entry name" value="MetI-like"/>
</dbReference>
<dbReference type="EMBL" id="QGGY01000007">
    <property type="protein sequence ID" value="PWJ75042.1"/>
    <property type="molecule type" value="Genomic_DNA"/>
</dbReference>
<dbReference type="GO" id="GO:0055085">
    <property type="term" value="P:transmembrane transport"/>
    <property type="evidence" value="ECO:0007669"/>
    <property type="project" value="InterPro"/>
</dbReference>
<evidence type="ECO:0000313" key="10">
    <source>
        <dbReference type="Proteomes" id="UP000245412"/>
    </source>
</evidence>
<dbReference type="Proteomes" id="UP000245412">
    <property type="component" value="Unassembled WGS sequence"/>
</dbReference>
<proteinExistence type="inferred from homology"/>
<dbReference type="PROSITE" id="PS50928">
    <property type="entry name" value="ABC_TM1"/>
    <property type="match status" value="1"/>
</dbReference>
<keyword evidence="4 7" id="KW-0812">Transmembrane</keyword>
<keyword evidence="5 7" id="KW-1133">Transmembrane helix</keyword>
<feature type="transmembrane region" description="Helical" evidence="7">
    <location>
        <begin position="155"/>
        <end position="173"/>
    </location>
</feature>
<dbReference type="CDD" id="cd06261">
    <property type="entry name" value="TM_PBP2"/>
    <property type="match status" value="1"/>
</dbReference>
<dbReference type="Pfam" id="PF00528">
    <property type="entry name" value="BPD_transp_1"/>
    <property type="match status" value="1"/>
</dbReference>
<feature type="transmembrane region" description="Helical" evidence="7">
    <location>
        <begin position="90"/>
        <end position="109"/>
    </location>
</feature>
<feature type="transmembrane region" description="Helical" evidence="7">
    <location>
        <begin position="194"/>
        <end position="216"/>
    </location>
</feature>
<keyword evidence="6 7" id="KW-0472">Membrane</keyword>
<comment type="subcellular location">
    <subcellularLocation>
        <location evidence="1 7">Cell membrane</location>
        <topology evidence="1 7">Multi-pass membrane protein</topology>
    </subcellularLocation>
</comment>
<dbReference type="PANTHER" id="PTHR43744:SF2">
    <property type="entry name" value="ARABINOOLIGOSACCHARIDES TRANSPORT SYSTEM PERMEASE PROTEIN ARAQ"/>
    <property type="match status" value="1"/>
</dbReference>
<protein>
    <submittedName>
        <fullName evidence="9">Carbohydrate ABC transporter membrane protein 2 (CUT1 family)</fullName>
    </submittedName>
</protein>
<name>A0AB73T2Z1_9FIRM</name>
<gene>
    <name evidence="9" type="ORF">C7383_10749</name>
</gene>
<keyword evidence="3" id="KW-1003">Cell membrane</keyword>
<evidence type="ECO:0000256" key="1">
    <source>
        <dbReference type="ARBA" id="ARBA00004651"/>
    </source>
</evidence>
<keyword evidence="2 7" id="KW-0813">Transport</keyword>
<evidence type="ECO:0000313" key="9">
    <source>
        <dbReference type="EMBL" id="PWJ75042.1"/>
    </source>
</evidence>
<comment type="similarity">
    <text evidence="7">Belongs to the binding-protein-dependent transport system permease family.</text>
</comment>
<dbReference type="RefSeq" id="WP_257497694.1">
    <property type="nucleotide sequence ID" value="NZ_JANKBI010000007.1"/>
</dbReference>
<evidence type="ECO:0000256" key="2">
    <source>
        <dbReference type="ARBA" id="ARBA00022448"/>
    </source>
</evidence>
<evidence type="ECO:0000256" key="7">
    <source>
        <dbReference type="RuleBase" id="RU363032"/>
    </source>
</evidence>
<dbReference type="PANTHER" id="PTHR43744">
    <property type="entry name" value="ABC TRANSPORTER PERMEASE PROTEIN MG189-RELATED-RELATED"/>
    <property type="match status" value="1"/>
</dbReference>
<dbReference type="InterPro" id="IPR035906">
    <property type="entry name" value="MetI-like_sf"/>
</dbReference>
<dbReference type="PROSITE" id="PS51257">
    <property type="entry name" value="PROKAR_LIPOPROTEIN"/>
    <property type="match status" value="1"/>
</dbReference>
<accession>A0AB73T2Z1</accession>
<evidence type="ECO:0000259" key="8">
    <source>
        <dbReference type="PROSITE" id="PS50928"/>
    </source>
</evidence>
<reference evidence="9 10" key="1">
    <citation type="submission" date="2018-05" db="EMBL/GenBank/DDBJ databases">
        <authorList>
            <person name="Goeker M."/>
            <person name="Huntemann M."/>
            <person name="Clum A."/>
            <person name="Pillay M."/>
            <person name="Palaniappan K."/>
            <person name="Varghese N."/>
            <person name="Mikhailova N."/>
            <person name="Stamatis D."/>
            <person name="Reddy T."/>
            <person name="Daum C."/>
            <person name="Shapiro N."/>
            <person name="Ivanova N."/>
            <person name="Kyrpides N."/>
            <person name="Woyke T."/>
        </authorList>
    </citation>
    <scope>NUCLEOTIDE SEQUENCE [LARGE SCALE GENOMIC DNA]</scope>
    <source>
        <strain evidence="9 10">DSM 26524</strain>
    </source>
</reference>
<evidence type="ECO:0000256" key="4">
    <source>
        <dbReference type="ARBA" id="ARBA00022692"/>
    </source>
</evidence>
<sequence length="285" mass="31543">MRKSKKIIHFIIISFLGILGFTACYPVLFLLTGSLMGAVELTDRLGPALGGAGGYVSWRLLPVYPTLKAYVNLLIDSPEFFVMFWNSIKLTGAILAGQLLVGVPAAWGFAKFRFPFKKALFMVYILLMMMPFQVMMLSNYLVLDKLHLIDTHLGIILPAVFSTFPVFIMYRFFESVPDAVIESARIDGAGNFQIFFYLGIPLGSAGIISAMVLGFLEYWNLIEQPLTFLKTKSLWPLSLFLPNIGLNEAGIAFTTSVVVLLPAMLVFLAGQDYLEQGIVAAAVKE</sequence>
<keyword evidence="10" id="KW-1185">Reference proteome</keyword>
<feature type="transmembrane region" description="Helical" evidence="7">
    <location>
        <begin position="7"/>
        <end position="31"/>
    </location>
</feature>
<comment type="caution">
    <text evidence="9">The sequence shown here is derived from an EMBL/GenBank/DDBJ whole genome shotgun (WGS) entry which is preliminary data.</text>
</comment>
<dbReference type="AlphaFoldDB" id="A0AB73T2Z1"/>
<dbReference type="GO" id="GO:0005886">
    <property type="term" value="C:plasma membrane"/>
    <property type="evidence" value="ECO:0007669"/>
    <property type="project" value="UniProtKB-SubCell"/>
</dbReference>
<feature type="domain" description="ABC transmembrane type-1" evidence="8">
    <location>
        <begin position="84"/>
        <end position="270"/>
    </location>
</feature>